<dbReference type="PANTHER" id="PTHR43301:SF3">
    <property type="entry name" value="ARABINAN ENDO-1,5-ALPHA-L-ARABINOSIDASE A-RELATED"/>
    <property type="match status" value="1"/>
</dbReference>
<protein>
    <submittedName>
        <fullName evidence="5">Beta-xylosidase</fullName>
    </submittedName>
</protein>
<dbReference type="Gene3D" id="2.115.10.20">
    <property type="entry name" value="Glycosyl hydrolase domain, family 43"/>
    <property type="match status" value="1"/>
</dbReference>
<sequence>MGVFSVLAVSTAASAAQQVLWYPFDDVSDSTVITDASGNAHNGMVKGGVTLTGDAAYLNGSNGYIDMPDNIMTGLNAISVTAEIYIEPDQATPYFIYGMGNISGDQGNGYLFTTGNHYRTSISTCHWTCEQNTATPNAGLPRGQWIHIAYTLGNGVGVLYLDGKEVARNESITISPGDIGSGTTVENFLGRSLYSADRYFHGAIGDFQVWNGVLSAAEIAASVPKQVLWYPFTDNASSTVVTDASGHDRNGTVVGGVTLNGNVAILDGSSGYIDMPDNIMAGLDAISVTTNVYIEDNQASPYFIYGMGNISGERGNGYLFTTGNYYRTTISSCHWSCEQNAGVSGQNLSRGQWHHLAYTLANNVGTLYLDGTEVARNSNVTLTPAEIGSGMTTANFLGRSLYSADNYLNGRIDDFQIWDGALSASAIATAAKAALADVELTDAESVSADASALTVVNADDVRGHLYLPQTGANGTSINWQTSASAVIATDGIVHRAPACTSPGTPSGCGETRYVTLTATVSKGSESATRTFQTTVPPLKTLAAFEGYMFTYFTGEGSANGEQVYFALSNGNNPLSWKTLNGDNPVLTTTLGEQGARDPFILRSPEGDKFYMIATDLKIYGNGDWGRSQTWGSQSLLVWESNDLVNWSDARLVKVSPNTAGNTWAPEAFWDSDSQSYVVFWASKIYDDETHSNSTYNKMLYATTRDFVHFSEAKTWVDAGYSTIDSTIIKHNGLYYRFTKDERSASESACGKFILAETSSYLTNLNWSFLAECIGKGTLSAGEGPLIFKSNTEEKWYMFIDEFGGRGYIPFETTNLDAGQWSASSGYSLPSSPRHGTVLSITASEYQAIQNKWGN</sequence>
<dbReference type="InterPro" id="IPR050727">
    <property type="entry name" value="GH43_arabinanases"/>
</dbReference>
<keyword evidence="6" id="KW-1185">Reference proteome</keyword>
<evidence type="ECO:0000256" key="2">
    <source>
        <dbReference type="ARBA" id="ARBA00023295"/>
    </source>
</evidence>
<evidence type="ECO:0000259" key="4">
    <source>
        <dbReference type="Pfam" id="PF20578"/>
    </source>
</evidence>
<dbReference type="STRING" id="1445510.YC6258_01719"/>
<accession>A0A0C5VGR6</accession>
<proteinExistence type="predicted"/>
<dbReference type="InterPro" id="IPR023296">
    <property type="entry name" value="Glyco_hydro_beta-prop_sf"/>
</dbReference>
<feature type="signal peptide" evidence="3">
    <location>
        <begin position="1"/>
        <end position="15"/>
    </location>
</feature>
<dbReference type="AlphaFoldDB" id="A0A0C5VGR6"/>
<dbReference type="PATRIC" id="fig|1445510.3.peg.1682"/>
<dbReference type="Pfam" id="PF20578">
    <property type="entry name" value="aBig_2"/>
    <property type="match status" value="1"/>
</dbReference>
<keyword evidence="1" id="KW-0378">Hydrolase</keyword>
<dbReference type="EMBL" id="CP007142">
    <property type="protein sequence ID" value="AJQ93767.1"/>
    <property type="molecule type" value="Genomic_DNA"/>
</dbReference>
<dbReference type="HOGENOM" id="CLU_334271_0_0_6"/>
<dbReference type="PANTHER" id="PTHR43301">
    <property type="entry name" value="ARABINAN ENDO-1,5-ALPHA-L-ARABINOSIDASE"/>
    <property type="match status" value="1"/>
</dbReference>
<dbReference type="SUPFAM" id="SSF75005">
    <property type="entry name" value="Arabinanase/levansucrase/invertase"/>
    <property type="match status" value="1"/>
</dbReference>
<name>A0A0C5VGR6_9GAMM</name>
<gene>
    <name evidence="5" type="ORF">YC6258_01719</name>
</gene>
<dbReference type="SUPFAM" id="SSF49899">
    <property type="entry name" value="Concanavalin A-like lectins/glucanases"/>
    <property type="match status" value="2"/>
</dbReference>
<dbReference type="InterPro" id="IPR046780">
    <property type="entry name" value="aBig_2"/>
</dbReference>
<dbReference type="GO" id="GO:0016798">
    <property type="term" value="F:hydrolase activity, acting on glycosyl bonds"/>
    <property type="evidence" value="ECO:0007669"/>
    <property type="project" value="UniProtKB-KW"/>
</dbReference>
<dbReference type="KEGG" id="gsn:YC6258_01719"/>
<reference evidence="5 6" key="1">
    <citation type="submission" date="2014-01" db="EMBL/GenBank/DDBJ databases">
        <title>Full genme sequencing of cellulolytic bacterium Gynuella sunshinyii YC6258T gen. nov., sp. nov.</title>
        <authorList>
            <person name="Khan H."/>
            <person name="Chung E.J."/>
            <person name="Chung Y.R."/>
        </authorList>
    </citation>
    <scope>NUCLEOTIDE SEQUENCE [LARGE SCALE GENOMIC DNA]</scope>
    <source>
        <strain evidence="5 6">YC6258</strain>
    </source>
</reference>
<feature type="chain" id="PRO_5012745882" evidence="3">
    <location>
        <begin position="16"/>
        <end position="854"/>
    </location>
</feature>
<dbReference type="Pfam" id="PF13385">
    <property type="entry name" value="Laminin_G_3"/>
    <property type="match status" value="2"/>
</dbReference>
<evidence type="ECO:0000256" key="1">
    <source>
        <dbReference type="ARBA" id="ARBA00022801"/>
    </source>
</evidence>
<dbReference type="RefSeq" id="WP_169748943.1">
    <property type="nucleotide sequence ID" value="NZ_CP007142.1"/>
</dbReference>
<feature type="domain" description="Atrophied bacterial Ig" evidence="4">
    <location>
        <begin position="446"/>
        <end position="536"/>
    </location>
</feature>
<evidence type="ECO:0000313" key="5">
    <source>
        <dbReference type="EMBL" id="AJQ93767.1"/>
    </source>
</evidence>
<dbReference type="Proteomes" id="UP000032266">
    <property type="component" value="Chromosome"/>
</dbReference>
<evidence type="ECO:0000313" key="6">
    <source>
        <dbReference type="Proteomes" id="UP000032266"/>
    </source>
</evidence>
<dbReference type="InterPro" id="IPR013320">
    <property type="entry name" value="ConA-like_dom_sf"/>
</dbReference>
<evidence type="ECO:0000256" key="3">
    <source>
        <dbReference type="SAM" id="SignalP"/>
    </source>
</evidence>
<keyword evidence="3" id="KW-0732">Signal</keyword>
<keyword evidence="2" id="KW-0326">Glycosidase</keyword>
<dbReference type="Gene3D" id="2.60.120.200">
    <property type="match status" value="2"/>
</dbReference>
<organism evidence="5 6">
    <name type="scientific">Gynuella sunshinyii YC6258</name>
    <dbReference type="NCBI Taxonomy" id="1445510"/>
    <lineage>
        <taxon>Bacteria</taxon>
        <taxon>Pseudomonadati</taxon>
        <taxon>Pseudomonadota</taxon>
        <taxon>Gammaproteobacteria</taxon>
        <taxon>Oceanospirillales</taxon>
        <taxon>Saccharospirillaceae</taxon>
        <taxon>Gynuella</taxon>
    </lineage>
</organism>
<dbReference type="CDD" id="cd08983">
    <property type="entry name" value="GH43_Bt3655-like"/>
    <property type="match status" value="1"/>
</dbReference>